<accession>A0A096CEE3</accession>
<name>A0A096CEE3_9BACT</name>
<dbReference type="InterPro" id="IPR011990">
    <property type="entry name" value="TPR-like_helical_dom_sf"/>
</dbReference>
<dbReference type="SUPFAM" id="SSF48452">
    <property type="entry name" value="TPR-like"/>
    <property type="match status" value="1"/>
</dbReference>
<sequence>MMNMIRNLFKPSLRLSDLDLSENRRIVSKALKALNCTGEWRKEGDAALVCYTFQSGHFGIRIIGNCPQVELSYLFFAEAEMKDINIVRHVCNHFNLNSTGPRFSYSINEETNIIDMHILTPLLLDDDRAKDILSSAMVDMFLWQNSFIRSLTDVKKEAKSSATSDLEWSEKEVARDFFLLREQELRHQKKGAEWRQNDKEAATLKQWMDKVFGLVDVVFSELMVVTDTVTVINDRESIASYNLSDTLIVDGAFVRQKAMLDLVFFLPAHPTTRRRMTFSIQQADGCEDVLYYQVVATLLPLPSGIGRPLHSKEVQVQSHSVLLAYDLRSTKQLQDEFVYMWKEAKSKVANGEENQLTEEQRLIANVESVDAAHFVYRSRTLHRQKRYYEAISCLENAYRLLNSNIDKKSLEERNLFLEVCYMLGFCYNELQQYDRAYYYLTFVIGVNRTLYAEEYVNCMIYLGDYRSLMTIDGILEDLHNSIVEDEEGEVEQSVHPFLQFLYRRKAYVLVELHRFDEAEEMLRQMIDDPESGDFALDELAYIQQLREKDKTGGTVESNS</sequence>
<comment type="caution">
    <text evidence="1">The sequence shown here is derived from an EMBL/GenBank/DDBJ whole genome shotgun (WGS) entry which is preliminary data.</text>
</comment>
<proteinExistence type="predicted"/>
<dbReference type="Gene3D" id="1.25.40.10">
    <property type="entry name" value="Tetratricopeptide repeat domain"/>
    <property type="match status" value="1"/>
</dbReference>
<organism evidence="1 2">
    <name type="scientific">Prevotella melaninogenica DNF00666</name>
    <dbReference type="NCBI Taxonomy" id="1401073"/>
    <lineage>
        <taxon>Bacteria</taxon>
        <taxon>Pseudomonadati</taxon>
        <taxon>Bacteroidota</taxon>
        <taxon>Bacteroidia</taxon>
        <taxon>Bacteroidales</taxon>
        <taxon>Prevotellaceae</taxon>
        <taxon>Prevotella</taxon>
    </lineage>
</organism>
<reference evidence="1 2" key="1">
    <citation type="submission" date="2014-07" db="EMBL/GenBank/DDBJ databases">
        <authorList>
            <person name="McCorrison J."/>
            <person name="Sanka R."/>
            <person name="Torralba M."/>
            <person name="Gillis M."/>
            <person name="Haft D.H."/>
            <person name="Methe B."/>
            <person name="Sutton G."/>
            <person name="Nelson K.E."/>
        </authorList>
    </citation>
    <scope>NUCLEOTIDE SEQUENCE [LARGE SCALE GENOMIC DNA]</scope>
    <source>
        <strain evidence="1 2">DNF00666</strain>
    </source>
</reference>
<dbReference type="AlphaFoldDB" id="A0A096CEE3"/>
<dbReference type="Proteomes" id="UP000029578">
    <property type="component" value="Unassembled WGS sequence"/>
</dbReference>
<evidence type="ECO:0008006" key="3">
    <source>
        <dbReference type="Google" id="ProtNLM"/>
    </source>
</evidence>
<dbReference type="EMBL" id="JRNS01000526">
    <property type="protein sequence ID" value="KGF43629.1"/>
    <property type="molecule type" value="Genomic_DNA"/>
</dbReference>
<evidence type="ECO:0000313" key="1">
    <source>
        <dbReference type="EMBL" id="KGF43629.1"/>
    </source>
</evidence>
<protein>
    <recommendedName>
        <fullName evidence="3">Tetratricopeptide repeat protein</fullName>
    </recommendedName>
</protein>
<evidence type="ECO:0000313" key="2">
    <source>
        <dbReference type="Proteomes" id="UP000029578"/>
    </source>
</evidence>
<gene>
    <name evidence="1" type="ORF">HMPREF0661_11830</name>
</gene>